<gene>
    <name evidence="2" type="ORF">J2X20_003892</name>
</gene>
<comment type="caution">
    <text evidence="2">The sequence shown here is derived from an EMBL/GenBank/DDBJ whole genome shotgun (WGS) entry which is preliminary data.</text>
</comment>
<dbReference type="RefSeq" id="WP_310268076.1">
    <property type="nucleotide sequence ID" value="NZ_JAVDXU010000003.1"/>
</dbReference>
<keyword evidence="3" id="KW-1185">Reference proteome</keyword>
<feature type="chain" id="PRO_5047100764" evidence="1">
    <location>
        <begin position="24"/>
        <end position="225"/>
    </location>
</feature>
<evidence type="ECO:0000313" key="2">
    <source>
        <dbReference type="EMBL" id="MDR7271224.1"/>
    </source>
</evidence>
<sequence length="225" mass="25842">MNRRHYVLGAATLLTAVSVPALAQRGDDDGEFVILHARYGTDRNHVDVTDRLREMARRDRRVRLTNDLFGVDPDPGRDKYLRIYARDRDGRERRFDYPERAWIDGGQFVAWSGGRWGDQNYNGGWAGNPYRDGRDDGAYTILYANYGNPGREVDVTARLRELARRDERFRMGNDTFGVDPDPGRDKRLIIIARGPGGRERSFEYPEGSTVDGAQFVGWRRGNWGR</sequence>
<feature type="signal peptide" evidence="1">
    <location>
        <begin position="1"/>
        <end position="23"/>
    </location>
</feature>
<proteinExistence type="predicted"/>
<name>A0ABU1YQT6_ROSSA</name>
<dbReference type="EMBL" id="JAVDXU010000003">
    <property type="protein sequence ID" value="MDR7271224.1"/>
    <property type="molecule type" value="Genomic_DNA"/>
</dbReference>
<dbReference type="Proteomes" id="UP001180453">
    <property type="component" value="Unassembled WGS sequence"/>
</dbReference>
<accession>A0ABU1YQT6</accession>
<protein>
    <submittedName>
        <fullName evidence="2">Uncharacterized protein</fullName>
    </submittedName>
</protein>
<keyword evidence="1" id="KW-0732">Signal</keyword>
<reference evidence="2 3" key="1">
    <citation type="submission" date="2023-07" db="EMBL/GenBank/DDBJ databases">
        <title>Sorghum-associated microbial communities from plants grown in Nebraska, USA.</title>
        <authorList>
            <person name="Schachtman D."/>
        </authorList>
    </citation>
    <scope>NUCLEOTIDE SEQUENCE [LARGE SCALE GENOMIC DNA]</scope>
    <source>
        <strain evidence="2 3">BE314</strain>
    </source>
</reference>
<organism evidence="2 3">
    <name type="scientific">Roseateles saccharophilus</name>
    <name type="common">Pseudomonas saccharophila</name>
    <dbReference type="NCBI Taxonomy" id="304"/>
    <lineage>
        <taxon>Bacteria</taxon>
        <taxon>Pseudomonadati</taxon>
        <taxon>Pseudomonadota</taxon>
        <taxon>Betaproteobacteria</taxon>
        <taxon>Burkholderiales</taxon>
        <taxon>Sphaerotilaceae</taxon>
        <taxon>Roseateles</taxon>
    </lineage>
</organism>
<evidence type="ECO:0000313" key="3">
    <source>
        <dbReference type="Proteomes" id="UP001180453"/>
    </source>
</evidence>
<evidence type="ECO:0000256" key="1">
    <source>
        <dbReference type="SAM" id="SignalP"/>
    </source>
</evidence>